<dbReference type="EMBL" id="AZBU02000011">
    <property type="protein sequence ID" value="TKR61202.1"/>
    <property type="molecule type" value="Genomic_DNA"/>
</dbReference>
<feature type="region of interest" description="Disordered" evidence="1">
    <location>
        <begin position="421"/>
        <end position="444"/>
    </location>
</feature>
<sequence>MLLATMTHVFDGSPTQDDVVEPYKLAVDQKAQAAYLLGCSVTQRIPINEKLTGLRMDRIDLRLNERTHLVIPDLEDLGEKIVHFYALGTNEVVLIDYNSEKQAIKQRLIEVFDDGCSVTVRSSYDYGLKIPYSYIHGIKPAVGKRFVVIMTRENFDGPLLAVKLSKRPKKYPDSEREERRQFDSYLHQLVDYIRDQEPNLRISSFVSPFFTENDRKLNFVCMDRETCELLATKIASVDITSGECSIRGATYDAVNSFPQDKYGQNPYIIDCDIVQNGFDHIALMTKYRIPRTSFRWTIAAYLFSLQLFFVRQFFLVSDVFVVEFLAEVFLWLASEVSKLRNRLVIKREARIGMLNTETWTWKDLSSSVEGCKYSDIHLELSPTSGNLIVIVNEVHLTFETGLNVHSVRRLGRLQHSAEGPRDPIALRLHESPRTRPVPDPEAAR</sequence>
<protein>
    <submittedName>
        <fullName evidence="2">Uncharacterized protein</fullName>
    </submittedName>
</protein>
<dbReference type="AlphaFoldDB" id="A0A4U5LY90"/>
<name>A0A4U5LY90_STECR</name>
<dbReference type="OrthoDB" id="5798440at2759"/>
<evidence type="ECO:0000313" key="2">
    <source>
        <dbReference type="EMBL" id="TKR61202.1"/>
    </source>
</evidence>
<gene>
    <name evidence="2" type="ORF">L596_028346</name>
</gene>
<feature type="compositionally biased region" description="Basic and acidic residues" evidence="1">
    <location>
        <begin position="427"/>
        <end position="444"/>
    </location>
</feature>
<comment type="caution">
    <text evidence="2">The sequence shown here is derived from an EMBL/GenBank/DDBJ whole genome shotgun (WGS) entry which is preliminary data.</text>
</comment>
<organism evidence="2 3">
    <name type="scientific">Steinernema carpocapsae</name>
    <name type="common">Entomopathogenic nematode</name>
    <dbReference type="NCBI Taxonomy" id="34508"/>
    <lineage>
        <taxon>Eukaryota</taxon>
        <taxon>Metazoa</taxon>
        <taxon>Ecdysozoa</taxon>
        <taxon>Nematoda</taxon>
        <taxon>Chromadorea</taxon>
        <taxon>Rhabditida</taxon>
        <taxon>Tylenchina</taxon>
        <taxon>Panagrolaimomorpha</taxon>
        <taxon>Strongyloidoidea</taxon>
        <taxon>Steinernematidae</taxon>
        <taxon>Steinernema</taxon>
    </lineage>
</organism>
<reference evidence="2 3" key="1">
    <citation type="journal article" date="2015" name="Genome Biol.">
        <title>Comparative genomics of Steinernema reveals deeply conserved gene regulatory networks.</title>
        <authorList>
            <person name="Dillman A.R."/>
            <person name="Macchietto M."/>
            <person name="Porter C.F."/>
            <person name="Rogers A."/>
            <person name="Williams B."/>
            <person name="Antoshechkin I."/>
            <person name="Lee M.M."/>
            <person name="Goodwin Z."/>
            <person name="Lu X."/>
            <person name="Lewis E.E."/>
            <person name="Goodrich-Blair H."/>
            <person name="Stock S.P."/>
            <person name="Adams B.J."/>
            <person name="Sternberg P.W."/>
            <person name="Mortazavi A."/>
        </authorList>
    </citation>
    <scope>NUCLEOTIDE SEQUENCE [LARGE SCALE GENOMIC DNA]</scope>
    <source>
        <strain evidence="2 3">ALL</strain>
    </source>
</reference>
<proteinExistence type="predicted"/>
<evidence type="ECO:0000256" key="1">
    <source>
        <dbReference type="SAM" id="MobiDB-lite"/>
    </source>
</evidence>
<keyword evidence="3" id="KW-1185">Reference proteome</keyword>
<evidence type="ECO:0000313" key="3">
    <source>
        <dbReference type="Proteomes" id="UP000298663"/>
    </source>
</evidence>
<dbReference type="Proteomes" id="UP000298663">
    <property type="component" value="Unassembled WGS sequence"/>
</dbReference>
<accession>A0A4U5LY90</accession>
<reference evidence="2 3" key="2">
    <citation type="journal article" date="2019" name="G3 (Bethesda)">
        <title>Hybrid Assembly of the Genome of the Entomopathogenic Nematode Steinernema carpocapsae Identifies the X-Chromosome.</title>
        <authorList>
            <person name="Serra L."/>
            <person name="Macchietto M."/>
            <person name="Macias-Munoz A."/>
            <person name="McGill C.J."/>
            <person name="Rodriguez I.M."/>
            <person name="Rodriguez B."/>
            <person name="Murad R."/>
            <person name="Mortazavi A."/>
        </authorList>
    </citation>
    <scope>NUCLEOTIDE SEQUENCE [LARGE SCALE GENOMIC DNA]</scope>
    <source>
        <strain evidence="2 3">ALL</strain>
    </source>
</reference>